<organism evidence="1 2">
    <name type="scientific">Colletotrichum cuscutae</name>
    <dbReference type="NCBI Taxonomy" id="1209917"/>
    <lineage>
        <taxon>Eukaryota</taxon>
        <taxon>Fungi</taxon>
        <taxon>Dikarya</taxon>
        <taxon>Ascomycota</taxon>
        <taxon>Pezizomycotina</taxon>
        <taxon>Sordariomycetes</taxon>
        <taxon>Hypocreomycetidae</taxon>
        <taxon>Glomerellales</taxon>
        <taxon>Glomerellaceae</taxon>
        <taxon>Colletotrichum</taxon>
        <taxon>Colletotrichum acutatum species complex</taxon>
    </lineage>
</organism>
<name>A0AAI9VI85_9PEZI</name>
<proteinExistence type="predicted"/>
<dbReference type="Proteomes" id="UP001239213">
    <property type="component" value="Unassembled WGS sequence"/>
</dbReference>
<reference evidence="1" key="1">
    <citation type="submission" date="2016-11" db="EMBL/GenBank/DDBJ databases">
        <title>The genome sequence of Colletotrichum cuscutae.</title>
        <authorList>
            <person name="Baroncelli R."/>
        </authorList>
    </citation>
    <scope>NUCLEOTIDE SEQUENCE</scope>
    <source>
        <strain evidence="1">IMI 304802</strain>
    </source>
</reference>
<evidence type="ECO:0000313" key="2">
    <source>
        <dbReference type="Proteomes" id="UP001239213"/>
    </source>
</evidence>
<evidence type="ECO:0000313" key="1">
    <source>
        <dbReference type="EMBL" id="KAK1488096.1"/>
    </source>
</evidence>
<dbReference type="EMBL" id="MPDP01000052">
    <property type="protein sequence ID" value="KAK1488096.1"/>
    <property type="molecule type" value="Genomic_DNA"/>
</dbReference>
<keyword evidence="2" id="KW-1185">Reference proteome</keyword>
<sequence>MYSSSCIEYKVVQCLSETFHSPTGVKPKPKPKPNQTLAVIPRTFHELDTTRGPNEPKTFVLIRKSRTRNWKRPALSKLGVNPKKPLYPSALHRTKTKKKSVVCLKSCAPAPLRPPIPPGTPLLAGP</sequence>
<protein>
    <submittedName>
        <fullName evidence="1">Uncharacterized protein</fullName>
    </submittedName>
</protein>
<gene>
    <name evidence="1" type="ORF">CCUS01_14828</name>
</gene>
<accession>A0AAI9VI85</accession>
<dbReference type="AlphaFoldDB" id="A0AAI9VI85"/>
<comment type="caution">
    <text evidence="1">The sequence shown here is derived from an EMBL/GenBank/DDBJ whole genome shotgun (WGS) entry which is preliminary data.</text>
</comment>